<proteinExistence type="inferred from homology"/>
<dbReference type="GO" id="GO:0005886">
    <property type="term" value="C:plasma membrane"/>
    <property type="evidence" value="ECO:0007669"/>
    <property type="project" value="UniProtKB-SubCell"/>
</dbReference>
<comment type="caution">
    <text evidence="9">The sequence shown here is derived from an EMBL/GenBank/DDBJ whole genome shotgun (WGS) entry which is preliminary data.</text>
</comment>
<dbReference type="GO" id="GO:0016887">
    <property type="term" value="F:ATP hydrolysis activity"/>
    <property type="evidence" value="ECO:0007669"/>
    <property type="project" value="InterPro"/>
</dbReference>
<protein>
    <submittedName>
        <fullName evidence="9">ABC transporter ATP-binding protein</fullName>
    </submittedName>
</protein>
<feature type="domain" description="ABC transporter" evidence="8">
    <location>
        <begin position="15"/>
        <end position="245"/>
    </location>
</feature>
<dbReference type="SUPFAM" id="SSF52540">
    <property type="entry name" value="P-loop containing nucleoside triphosphate hydrolases"/>
    <property type="match status" value="1"/>
</dbReference>
<dbReference type="GO" id="GO:0005524">
    <property type="term" value="F:ATP binding"/>
    <property type="evidence" value="ECO:0007669"/>
    <property type="project" value="UniProtKB-KW"/>
</dbReference>
<dbReference type="InterPro" id="IPR017871">
    <property type="entry name" value="ABC_transporter-like_CS"/>
</dbReference>
<reference evidence="9 10" key="1">
    <citation type="submission" date="2018-10" db="EMBL/GenBank/DDBJ databases">
        <title>A collection Staphylococci species genome sequencing.</title>
        <authorList>
            <person name="Cole K."/>
        </authorList>
    </citation>
    <scope>NUCLEOTIDE SEQUENCE [LARGE SCALE GENOMIC DNA]</scope>
    <source>
        <strain evidence="10">NCTC 12218</strain>
    </source>
</reference>
<dbReference type="SMART" id="SM00382">
    <property type="entry name" value="AAA"/>
    <property type="match status" value="1"/>
</dbReference>
<keyword evidence="6 9" id="KW-0067">ATP-binding</keyword>
<sequence>MSNVEQKNNSVKRILNVQDVSIFDGDHPLIQSISLSVNQGDFHCIIGESGSGKSLLTRTILNMKHLKLHYLGNIDIDLNKTDAVFQDVYSNMFQNITLAKQFKYLFEASQSKLSVEEQYEEILKMMKVFGLENGEALWNCYPFELSGGMAQRVAFIMALIRRPKCLILDEPTTALDKENCHNLMQYLGDMYRQNEMTVIFVTHDINLVKAYATHISIMKDGQIIESGDKETVLNHPKHEYARKLMSIARRREKYA</sequence>
<evidence type="ECO:0000256" key="6">
    <source>
        <dbReference type="ARBA" id="ARBA00022840"/>
    </source>
</evidence>
<keyword evidence="4" id="KW-1003">Cell membrane</keyword>
<dbReference type="InterPro" id="IPR003593">
    <property type="entry name" value="AAA+_ATPase"/>
</dbReference>
<evidence type="ECO:0000259" key="8">
    <source>
        <dbReference type="PROSITE" id="PS50893"/>
    </source>
</evidence>
<dbReference type="PANTHER" id="PTHR43297:SF2">
    <property type="entry name" value="DIPEPTIDE TRANSPORT ATP-BINDING PROTEIN DPPD"/>
    <property type="match status" value="1"/>
</dbReference>
<evidence type="ECO:0000256" key="4">
    <source>
        <dbReference type="ARBA" id="ARBA00022475"/>
    </source>
</evidence>
<comment type="subcellular location">
    <subcellularLocation>
        <location evidence="1">Cell membrane</location>
        <topology evidence="1">Peripheral membrane protein</topology>
    </subcellularLocation>
</comment>
<gene>
    <name evidence="9" type="ORF">CD117_05495</name>
</gene>
<dbReference type="Gene3D" id="3.40.50.300">
    <property type="entry name" value="P-loop containing nucleotide triphosphate hydrolases"/>
    <property type="match status" value="1"/>
</dbReference>
<dbReference type="Proteomes" id="UP000274792">
    <property type="component" value="Unassembled WGS sequence"/>
</dbReference>
<dbReference type="PANTHER" id="PTHR43297">
    <property type="entry name" value="OLIGOPEPTIDE TRANSPORT ATP-BINDING PROTEIN APPD"/>
    <property type="match status" value="1"/>
</dbReference>
<evidence type="ECO:0000256" key="3">
    <source>
        <dbReference type="ARBA" id="ARBA00022448"/>
    </source>
</evidence>
<evidence type="ECO:0000256" key="5">
    <source>
        <dbReference type="ARBA" id="ARBA00022741"/>
    </source>
</evidence>
<dbReference type="Pfam" id="PF00005">
    <property type="entry name" value="ABC_tran"/>
    <property type="match status" value="1"/>
</dbReference>
<evidence type="ECO:0000313" key="9">
    <source>
        <dbReference type="EMBL" id="RTX73536.1"/>
    </source>
</evidence>
<dbReference type="InterPro" id="IPR027417">
    <property type="entry name" value="P-loop_NTPase"/>
</dbReference>
<name>A0AAJ4SIJ4_MAMSC</name>
<organism evidence="9 10">
    <name type="scientific">Mammaliicoccus sciuri</name>
    <name type="common">Staphylococcus sciuri</name>
    <dbReference type="NCBI Taxonomy" id="1296"/>
    <lineage>
        <taxon>Bacteria</taxon>
        <taxon>Bacillati</taxon>
        <taxon>Bacillota</taxon>
        <taxon>Bacilli</taxon>
        <taxon>Bacillales</taxon>
        <taxon>Staphylococcaceae</taxon>
        <taxon>Mammaliicoccus</taxon>
    </lineage>
</organism>
<evidence type="ECO:0000313" key="10">
    <source>
        <dbReference type="Proteomes" id="UP000274792"/>
    </source>
</evidence>
<dbReference type="InterPro" id="IPR003439">
    <property type="entry name" value="ABC_transporter-like_ATP-bd"/>
</dbReference>
<comment type="similarity">
    <text evidence="2">Belongs to the ABC transporter superfamily.</text>
</comment>
<evidence type="ECO:0000256" key="1">
    <source>
        <dbReference type="ARBA" id="ARBA00004202"/>
    </source>
</evidence>
<dbReference type="EMBL" id="RXWV01000027">
    <property type="protein sequence ID" value="RTX73536.1"/>
    <property type="molecule type" value="Genomic_DNA"/>
</dbReference>
<evidence type="ECO:0000256" key="7">
    <source>
        <dbReference type="ARBA" id="ARBA00023136"/>
    </source>
</evidence>
<dbReference type="PROSITE" id="PS50893">
    <property type="entry name" value="ABC_TRANSPORTER_2"/>
    <property type="match status" value="1"/>
</dbReference>
<keyword evidence="3" id="KW-0813">Transport</keyword>
<dbReference type="PROSITE" id="PS00211">
    <property type="entry name" value="ABC_TRANSPORTER_1"/>
    <property type="match status" value="1"/>
</dbReference>
<dbReference type="RefSeq" id="WP_126477082.1">
    <property type="nucleotide sequence ID" value="NZ_RXWV01000027.1"/>
</dbReference>
<keyword evidence="5" id="KW-0547">Nucleotide-binding</keyword>
<keyword evidence="7" id="KW-0472">Membrane</keyword>
<dbReference type="InterPro" id="IPR050388">
    <property type="entry name" value="ABC_Ni/Peptide_Import"/>
</dbReference>
<dbReference type="AlphaFoldDB" id="A0AAJ4SIJ4"/>
<evidence type="ECO:0000256" key="2">
    <source>
        <dbReference type="ARBA" id="ARBA00005417"/>
    </source>
</evidence>
<accession>A0AAJ4SIJ4</accession>